<dbReference type="Pfam" id="PF13686">
    <property type="entry name" value="DrsE_2"/>
    <property type="match status" value="1"/>
</dbReference>
<keyword evidence="2" id="KW-0472">Membrane</keyword>
<dbReference type="InterPro" id="IPR032836">
    <property type="entry name" value="DsrE2-like"/>
</dbReference>
<dbReference type="PANTHER" id="PTHR34655">
    <property type="entry name" value="CONSERVED WITHIN P. AEROPHILUM"/>
    <property type="match status" value="1"/>
</dbReference>
<dbReference type="AlphaFoldDB" id="A0A2H5XG92"/>
<dbReference type="EMBL" id="BEHT01000058">
    <property type="protein sequence ID" value="GBD00197.1"/>
    <property type="molecule type" value="Genomic_DNA"/>
</dbReference>
<reference evidence="4" key="1">
    <citation type="submission" date="2017-09" db="EMBL/GenBank/DDBJ databases">
        <title>Metaegenomics of thermophilic ammonia-oxidizing enrichment culture.</title>
        <authorList>
            <person name="Kato S."/>
            <person name="Suzuki K."/>
        </authorList>
    </citation>
    <scope>NUCLEOTIDE SEQUENCE [LARGE SCALE GENOMIC DNA]</scope>
</reference>
<evidence type="ECO:0000313" key="4">
    <source>
        <dbReference type="Proteomes" id="UP000236173"/>
    </source>
</evidence>
<gene>
    <name evidence="3" type="ORF">HRbin17_02735</name>
</gene>
<evidence type="ECO:0000313" key="3">
    <source>
        <dbReference type="EMBL" id="GBD00197.1"/>
    </source>
</evidence>
<organism evidence="3 4">
    <name type="scientific">Candidatus Fervidibacter japonicus</name>
    <dbReference type="NCBI Taxonomy" id="2035412"/>
    <lineage>
        <taxon>Bacteria</taxon>
        <taxon>Candidatus Fervidibacterota</taxon>
        <taxon>Candidatus Fervidibacter</taxon>
    </lineage>
</organism>
<dbReference type="Gene3D" id="3.40.1260.10">
    <property type="entry name" value="DsrEFH-like"/>
    <property type="match status" value="1"/>
</dbReference>
<dbReference type="InterPro" id="IPR027396">
    <property type="entry name" value="DsrEFH-like"/>
</dbReference>
<keyword evidence="1" id="KW-0175">Coiled coil</keyword>
<feature type="transmembrane region" description="Helical" evidence="2">
    <location>
        <begin position="63"/>
        <end position="86"/>
    </location>
</feature>
<keyword evidence="2" id="KW-1133">Transmembrane helix</keyword>
<dbReference type="PANTHER" id="PTHR34655:SF2">
    <property type="entry name" value="PEROXIREDOXIN FAMILY PROTEIN"/>
    <property type="match status" value="1"/>
</dbReference>
<proteinExistence type="predicted"/>
<name>A0A2H5XG92_9BACT</name>
<feature type="coiled-coil region" evidence="1">
    <location>
        <begin position="15"/>
        <end position="42"/>
    </location>
</feature>
<evidence type="ECO:0008006" key="5">
    <source>
        <dbReference type="Google" id="ProtNLM"/>
    </source>
</evidence>
<dbReference type="Proteomes" id="UP000236173">
    <property type="component" value="Unassembled WGS sequence"/>
</dbReference>
<evidence type="ECO:0000256" key="1">
    <source>
        <dbReference type="SAM" id="Coils"/>
    </source>
</evidence>
<protein>
    <recommendedName>
        <fullName evidence="5">Peroxiredoxin family protein</fullName>
    </recommendedName>
</protein>
<evidence type="ECO:0000256" key="2">
    <source>
        <dbReference type="SAM" id="Phobius"/>
    </source>
</evidence>
<dbReference type="SUPFAM" id="SSF75169">
    <property type="entry name" value="DsrEFH-like"/>
    <property type="match status" value="1"/>
</dbReference>
<accession>A0A2H5XG92</accession>
<keyword evidence="2" id="KW-0812">Transmembrane</keyword>
<sequence length="199" mass="21660">MQTVELRPQTTAATDGALAEQVKALEGRVAQLEAQLRQVQEELPDNRVSIIVFSGDLDKVLPAFIIATGAAAMGMEVSMFFTFWGLNALKKRRDLAGKGFLEKMFALMTPVGTEGLGVSKMNFFGIGAKLLRALMRRKQVASLEELAQMARDMGVRIIACQMSMDVLGITKDELWDGIEVGGVATFLADATKSKVTLFI</sequence>
<comment type="caution">
    <text evidence="3">The sequence shown here is derived from an EMBL/GenBank/DDBJ whole genome shotgun (WGS) entry which is preliminary data.</text>
</comment>